<reference evidence="2" key="1">
    <citation type="journal article" date="2019" name="Int. J. Syst. Evol. Microbiol.">
        <title>The Global Catalogue of Microorganisms (GCM) 10K type strain sequencing project: providing services to taxonomists for standard genome sequencing and annotation.</title>
        <authorList>
            <consortium name="The Broad Institute Genomics Platform"/>
            <consortium name="The Broad Institute Genome Sequencing Center for Infectious Disease"/>
            <person name="Wu L."/>
            <person name="Ma J."/>
        </authorList>
    </citation>
    <scope>NUCLEOTIDE SEQUENCE [LARGE SCALE GENOMIC DNA]</scope>
    <source>
        <strain evidence="2">JCM 10977</strain>
    </source>
</reference>
<dbReference type="RefSeq" id="WP_343981693.1">
    <property type="nucleotide sequence ID" value="NZ_BAAAHK010000021.1"/>
</dbReference>
<proteinExistence type="predicted"/>
<organism evidence="1 2">
    <name type="scientific">Kribbella koreensis</name>
    <dbReference type="NCBI Taxonomy" id="57909"/>
    <lineage>
        <taxon>Bacteria</taxon>
        <taxon>Bacillati</taxon>
        <taxon>Actinomycetota</taxon>
        <taxon>Actinomycetes</taxon>
        <taxon>Propionibacteriales</taxon>
        <taxon>Kribbellaceae</taxon>
        <taxon>Kribbella</taxon>
    </lineage>
</organism>
<dbReference type="EMBL" id="BAAAHK010000021">
    <property type="protein sequence ID" value="GAA0959866.1"/>
    <property type="molecule type" value="Genomic_DNA"/>
</dbReference>
<evidence type="ECO:0000313" key="2">
    <source>
        <dbReference type="Proteomes" id="UP001500542"/>
    </source>
</evidence>
<evidence type="ECO:0000313" key="1">
    <source>
        <dbReference type="EMBL" id="GAA0959866.1"/>
    </source>
</evidence>
<name>A0ABP4C3R4_9ACTN</name>
<protein>
    <submittedName>
        <fullName evidence="1">Uncharacterized protein</fullName>
    </submittedName>
</protein>
<dbReference type="Proteomes" id="UP001500542">
    <property type="component" value="Unassembled WGS sequence"/>
</dbReference>
<keyword evidence="2" id="KW-1185">Reference proteome</keyword>
<sequence>MRYLAKQLAVGALRRGRSIQQFLGPATGFELPGIRYVEIRPAGKYELYLYCAEDIGHDQFFDVGEFPSLERREEDEFGRLIARTDEPEVALDLAKRLVGAATDRWANVGLMEVEYADYLGAGRPADAALDGYRWPVEADPPSLVSEGMWR</sequence>
<gene>
    <name evidence="1" type="ORF">GCM10009554_74140</name>
</gene>
<comment type="caution">
    <text evidence="1">The sequence shown here is derived from an EMBL/GenBank/DDBJ whole genome shotgun (WGS) entry which is preliminary data.</text>
</comment>
<accession>A0ABP4C3R4</accession>